<proteinExistence type="predicted"/>
<feature type="transmembrane region" description="Helical" evidence="1">
    <location>
        <begin position="34"/>
        <end position="53"/>
    </location>
</feature>
<keyword evidence="1" id="KW-1133">Transmembrane helix</keyword>
<comment type="caution">
    <text evidence="2">The sequence shown here is derived from an EMBL/GenBank/DDBJ whole genome shotgun (WGS) entry which is preliminary data.</text>
</comment>
<keyword evidence="3" id="KW-1185">Reference proteome</keyword>
<dbReference type="EMBL" id="BSYR01000037">
    <property type="protein sequence ID" value="GMJ03804.1"/>
    <property type="molecule type" value="Genomic_DNA"/>
</dbReference>
<evidence type="ECO:0000313" key="2">
    <source>
        <dbReference type="EMBL" id="GMJ03804.1"/>
    </source>
</evidence>
<name>A0A9W7MJ29_HIBTR</name>
<gene>
    <name evidence="2" type="ORF">HRI_004049600</name>
</gene>
<reference evidence="2" key="1">
    <citation type="submission" date="2023-05" db="EMBL/GenBank/DDBJ databases">
        <title>Genome and transcriptome analyses reveal genes involved in the formation of fine ridges on petal epidermal cells in Hibiscus trionum.</title>
        <authorList>
            <person name="Koshimizu S."/>
            <person name="Masuda S."/>
            <person name="Ishii T."/>
            <person name="Shirasu K."/>
            <person name="Hoshino A."/>
            <person name="Arita M."/>
        </authorList>
    </citation>
    <scope>NUCLEOTIDE SEQUENCE</scope>
    <source>
        <strain evidence="2">Hamamatsu line</strain>
    </source>
</reference>
<protein>
    <submittedName>
        <fullName evidence="2">Fatty acid export 1</fullName>
    </submittedName>
</protein>
<evidence type="ECO:0000256" key="1">
    <source>
        <dbReference type="SAM" id="Phobius"/>
    </source>
</evidence>
<accession>A0A9W7MJ29</accession>
<keyword evidence="1" id="KW-0472">Membrane</keyword>
<organism evidence="2 3">
    <name type="scientific">Hibiscus trionum</name>
    <name type="common">Flower of an hour</name>
    <dbReference type="NCBI Taxonomy" id="183268"/>
    <lineage>
        <taxon>Eukaryota</taxon>
        <taxon>Viridiplantae</taxon>
        <taxon>Streptophyta</taxon>
        <taxon>Embryophyta</taxon>
        <taxon>Tracheophyta</taxon>
        <taxon>Spermatophyta</taxon>
        <taxon>Magnoliopsida</taxon>
        <taxon>eudicotyledons</taxon>
        <taxon>Gunneridae</taxon>
        <taxon>Pentapetalae</taxon>
        <taxon>rosids</taxon>
        <taxon>malvids</taxon>
        <taxon>Malvales</taxon>
        <taxon>Malvaceae</taxon>
        <taxon>Malvoideae</taxon>
        <taxon>Hibiscus</taxon>
    </lineage>
</organism>
<dbReference type="OrthoDB" id="655183at2759"/>
<sequence>MYYLIVCVFFAALAAVLFWKNFKTYSLTKKLFPNALYAVISAAMLLFYSYVVISGGNPPPKKMKLSATH</sequence>
<dbReference type="Gene3D" id="1.10.10.1740">
    <property type="entry name" value="Transmembrane protein 14-like"/>
    <property type="match status" value="1"/>
</dbReference>
<dbReference type="InterPro" id="IPR044890">
    <property type="entry name" value="TMEM14_sf"/>
</dbReference>
<evidence type="ECO:0000313" key="3">
    <source>
        <dbReference type="Proteomes" id="UP001165190"/>
    </source>
</evidence>
<keyword evidence="1" id="KW-0812">Transmembrane</keyword>
<dbReference type="AlphaFoldDB" id="A0A9W7MJ29"/>
<dbReference type="Proteomes" id="UP001165190">
    <property type="component" value="Unassembled WGS sequence"/>
</dbReference>